<keyword evidence="3" id="KW-1185">Reference proteome</keyword>
<feature type="region of interest" description="Disordered" evidence="1">
    <location>
        <begin position="1"/>
        <end position="60"/>
    </location>
</feature>
<feature type="compositionally biased region" description="Basic and acidic residues" evidence="1">
    <location>
        <begin position="48"/>
        <end position="60"/>
    </location>
</feature>
<accession>A0A5B7GMP3</accession>
<evidence type="ECO:0000313" key="3">
    <source>
        <dbReference type="Proteomes" id="UP000324222"/>
    </source>
</evidence>
<evidence type="ECO:0000256" key="1">
    <source>
        <dbReference type="SAM" id="MobiDB-lite"/>
    </source>
</evidence>
<proteinExistence type="predicted"/>
<organism evidence="2 3">
    <name type="scientific">Portunus trituberculatus</name>
    <name type="common">Swimming crab</name>
    <name type="synonym">Neptunus trituberculatus</name>
    <dbReference type="NCBI Taxonomy" id="210409"/>
    <lineage>
        <taxon>Eukaryota</taxon>
        <taxon>Metazoa</taxon>
        <taxon>Ecdysozoa</taxon>
        <taxon>Arthropoda</taxon>
        <taxon>Crustacea</taxon>
        <taxon>Multicrustacea</taxon>
        <taxon>Malacostraca</taxon>
        <taxon>Eumalacostraca</taxon>
        <taxon>Eucarida</taxon>
        <taxon>Decapoda</taxon>
        <taxon>Pleocyemata</taxon>
        <taxon>Brachyura</taxon>
        <taxon>Eubrachyura</taxon>
        <taxon>Portunoidea</taxon>
        <taxon>Portunidae</taxon>
        <taxon>Portuninae</taxon>
        <taxon>Portunus</taxon>
    </lineage>
</organism>
<dbReference type="EMBL" id="VSRR010015952">
    <property type="protein sequence ID" value="MPC58735.1"/>
    <property type="molecule type" value="Genomic_DNA"/>
</dbReference>
<protein>
    <submittedName>
        <fullName evidence="2">Uncharacterized protein</fullName>
    </submittedName>
</protein>
<dbReference type="Proteomes" id="UP000324222">
    <property type="component" value="Unassembled WGS sequence"/>
</dbReference>
<dbReference type="AlphaFoldDB" id="A0A5B7GMP3"/>
<feature type="compositionally biased region" description="Acidic residues" evidence="1">
    <location>
        <begin position="38"/>
        <end position="47"/>
    </location>
</feature>
<sequence length="60" mass="7040">MHTFPRGPIRSTGLHVSDEAGQKIENEGKRREGHKNEEEEEEEEEKEWEVRPITPKEKGQ</sequence>
<comment type="caution">
    <text evidence="2">The sequence shown here is derived from an EMBL/GenBank/DDBJ whole genome shotgun (WGS) entry which is preliminary data.</text>
</comment>
<name>A0A5B7GMP3_PORTR</name>
<feature type="compositionally biased region" description="Basic and acidic residues" evidence="1">
    <location>
        <begin position="16"/>
        <end position="37"/>
    </location>
</feature>
<gene>
    <name evidence="2" type="ORF">E2C01_052743</name>
</gene>
<reference evidence="2 3" key="1">
    <citation type="submission" date="2019-05" db="EMBL/GenBank/DDBJ databases">
        <title>Another draft genome of Portunus trituberculatus and its Hox gene families provides insights of decapod evolution.</title>
        <authorList>
            <person name="Jeong J.-H."/>
            <person name="Song I."/>
            <person name="Kim S."/>
            <person name="Choi T."/>
            <person name="Kim D."/>
            <person name="Ryu S."/>
            <person name="Kim W."/>
        </authorList>
    </citation>
    <scope>NUCLEOTIDE SEQUENCE [LARGE SCALE GENOMIC DNA]</scope>
    <source>
        <tissue evidence="2">Muscle</tissue>
    </source>
</reference>
<evidence type="ECO:0000313" key="2">
    <source>
        <dbReference type="EMBL" id="MPC58735.1"/>
    </source>
</evidence>